<dbReference type="SUPFAM" id="SSF56281">
    <property type="entry name" value="Metallo-hydrolase/oxidoreductase"/>
    <property type="match status" value="1"/>
</dbReference>
<evidence type="ECO:0000256" key="5">
    <source>
        <dbReference type="ARBA" id="ARBA00022833"/>
    </source>
</evidence>
<sequence>MSPLPPPSGPSQPYCYVSVLEAGFIDLPLHLFLSDSSIAQDQKVTAPSLSFLIQHSTHPNKTFLFDLGIRKNWETYPPGVVKRIRMVYNEGINIPNDVCDSLAKGGLKPEDIKTVCVSHLHWDHIASAEPFKNATFLLGPESKALLDAPPTESSVFANDLPPERIKFVPLDSESEAAVCRIGPFPKAYDLYGDGSLYIVDAPGHVRGHVNVLVRTSSDGGWIYLAGDSGHHWALITGQAEIADTRNAHTHYPGFCAHEDKEKAREHIARIRELIERDEEGRVRVILAHDEQWFRENKGGSAFWPGKIESK</sequence>
<keyword evidence="8" id="KW-1185">Reference proteome</keyword>
<dbReference type="PANTHER" id="PTHR42978">
    <property type="entry name" value="QUORUM-QUENCHING LACTONASE YTNP-RELATED-RELATED"/>
    <property type="match status" value="1"/>
</dbReference>
<comment type="cofactor">
    <cofactor evidence="1">
        <name>Zn(2+)</name>
        <dbReference type="ChEBI" id="CHEBI:29105"/>
    </cofactor>
</comment>
<dbReference type="InterPro" id="IPR036866">
    <property type="entry name" value="RibonucZ/Hydroxyglut_hydro"/>
</dbReference>
<keyword evidence="4" id="KW-0378">Hydrolase</keyword>
<proteinExistence type="inferred from homology"/>
<comment type="caution">
    <text evidence="7">The sequence shown here is derived from an EMBL/GenBank/DDBJ whole genome shotgun (WGS) entry which is preliminary data.</text>
</comment>
<evidence type="ECO:0000256" key="4">
    <source>
        <dbReference type="ARBA" id="ARBA00022801"/>
    </source>
</evidence>
<evidence type="ECO:0000313" key="7">
    <source>
        <dbReference type="EMBL" id="KAF5369428.1"/>
    </source>
</evidence>
<dbReference type="GO" id="GO:0016787">
    <property type="term" value="F:hydrolase activity"/>
    <property type="evidence" value="ECO:0007669"/>
    <property type="project" value="UniProtKB-KW"/>
</dbReference>
<evidence type="ECO:0000256" key="2">
    <source>
        <dbReference type="ARBA" id="ARBA00007749"/>
    </source>
</evidence>
<dbReference type="CDD" id="cd07730">
    <property type="entry name" value="metallo-hydrolase-like_MBL-fold"/>
    <property type="match status" value="1"/>
</dbReference>
<comment type="similarity">
    <text evidence="2">Belongs to the metallo-beta-lactamase superfamily.</text>
</comment>
<feature type="domain" description="Metallo-beta-lactamase" evidence="6">
    <location>
        <begin position="47"/>
        <end position="288"/>
    </location>
</feature>
<keyword evidence="3" id="KW-0479">Metal-binding</keyword>
<dbReference type="OrthoDB" id="10250730at2759"/>
<gene>
    <name evidence="7" type="ORF">D9758_002647</name>
</gene>
<dbReference type="InterPro" id="IPR001279">
    <property type="entry name" value="Metallo-B-lactamas"/>
</dbReference>
<evidence type="ECO:0000256" key="3">
    <source>
        <dbReference type="ARBA" id="ARBA00022723"/>
    </source>
</evidence>
<reference evidence="7 8" key="1">
    <citation type="journal article" date="2020" name="ISME J.">
        <title>Uncovering the hidden diversity of litter-decomposition mechanisms in mushroom-forming fungi.</title>
        <authorList>
            <person name="Floudas D."/>
            <person name="Bentzer J."/>
            <person name="Ahren D."/>
            <person name="Johansson T."/>
            <person name="Persson P."/>
            <person name="Tunlid A."/>
        </authorList>
    </citation>
    <scope>NUCLEOTIDE SEQUENCE [LARGE SCALE GENOMIC DNA]</scope>
    <source>
        <strain evidence="7 8">CBS 291.85</strain>
    </source>
</reference>
<dbReference type="PANTHER" id="PTHR42978:SF2">
    <property type="entry name" value="102 KBASES UNSTABLE REGION: FROM 1 TO 119443"/>
    <property type="match status" value="1"/>
</dbReference>
<evidence type="ECO:0000313" key="8">
    <source>
        <dbReference type="Proteomes" id="UP000559256"/>
    </source>
</evidence>
<evidence type="ECO:0000259" key="6">
    <source>
        <dbReference type="SMART" id="SM00849"/>
    </source>
</evidence>
<name>A0A8H5LTY1_9AGAR</name>
<dbReference type="SMART" id="SM00849">
    <property type="entry name" value="Lactamase_B"/>
    <property type="match status" value="1"/>
</dbReference>
<dbReference type="EMBL" id="JAACJM010000013">
    <property type="protein sequence ID" value="KAF5369428.1"/>
    <property type="molecule type" value="Genomic_DNA"/>
</dbReference>
<accession>A0A8H5LTY1</accession>
<dbReference type="AlphaFoldDB" id="A0A8H5LTY1"/>
<dbReference type="Pfam" id="PF00753">
    <property type="entry name" value="Lactamase_B"/>
    <property type="match status" value="1"/>
</dbReference>
<organism evidence="7 8">
    <name type="scientific">Tetrapyrgos nigripes</name>
    <dbReference type="NCBI Taxonomy" id="182062"/>
    <lineage>
        <taxon>Eukaryota</taxon>
        <taxon>Fungi</taxon>
        <taxon>Dikarya</taxon>
        <taxon>Basidiomycota</taxon>
        <taxon>Agaricomycotina</taxon>
        <taxon>Agaricomycetes</taxon>
        <taxon>Agaricomycetidae</taxon>
        <taxon>Agaricales</taxon>
        <taxon>Marasmiineae</taxon>
        <taxon>Marasmiaceae</taxon>
        <taxon>Tetrapyrgos</taxon>
    </lineage>
</organism>
<evidence type="ECO:0000256" key="1">
    <source>
        <dbReference type="ARBA" id="ARBA00001947"/>
    </source>
</evidence>
<keyword evidence="5" id="KW-0862">Zinc</keyword>
<dbReference type="GO" id="GO:0046872">
    <property type="term" value="F:metal ion binding"/>
    <property type="evidence" value="ECO:0007669"/>
    <property type="project" value="UniProtKB-KW"/>
</dbReference>
<dbReference type="Proteomes" id="UP000559256">
    <property type="component" value="Unassembled WGS sequence"/>
</dbReference>
<protein>
    <recommendedName>
        <fullName evidence="6">Metallo-beta-lactamase domain-containing protein</fullName>
    </recommendedName>
</protein>
<dbReference type="InterPro" id="IPR051013">
    <property type="entry name" value="MBL_superfamily_lactonases"/>
</dbReference>
<dbReference type="Gene3D" id="3.60.15.10">
    <property type="entry name" value="Ribonuclease Z/Hydroxyacylglutathione hydrolase-like"/>
    <property type="match status" value="1"/>
</dbReference>